<dbReference type="GO" id="GO:0046872">
    <property type="term" value="F:metal ion binding"/>
    <property type="evidence" value="ECO:0007669"/>
    <property type="project" value="UniProtKB-KW"/>
</dbReference>
<dbReference type="Gene3D" id="3.30.460.10">
    <property type="entry name" value="Beta Polymerase, domain 2"/>
    <property type="match status" value="1"/>
</dbReference>
<dbReference type="Proteomes" id="UP000887575">
    <property type="component" value="Unassembled WGS sequence"/>
</dbReference>
<feature type="domain" description="Poly(A) RNA polymerase mitochondrial-like central palm" evidence="1">
    <location>
        <begin position="45"/>
        <end position="208"/>
    </location>
</feature>
<sequence>MNDTTPFVVCPEHHWYIKRNRVTADRICHDCKDVSSRLEVALEKFSDEMEDYYFANVQTSEEFAAKMKLRNMLEKILQNSSHGRDGWPKSVVVITGSSVTGLASKNSDVDICVAIPDALAHFNSEIVAARTCVKIMEYRLADDEEFYNLVVKEKSGKPKLQFVDASIPVLKFTVLIDGFTIECDLSTACNREGFISSFHNSFLLRHYVKFDRRVAPLCFFIKKWAKNLEIYNPVEGRLNSYCLTLLVLHYLQCGLDPPLLPNFIQIYPSFFASTEQEFPQVVDFDASLPWPVDDEPYNSLSMGQLFYGFISYYNEFDFKAMSIDMKNACINRKRVSNDRCRVLDIIDPIDRHNPGRTLRREGLEYIQGILGSVREVFRNAALNDDDVRDSLPPFNALLGENQAFC</sequence>
<dbReference type="PANTHER" id="PTHR12271:SF128">
    <property type="entry name" value="PAP-ASSOCIATED DOMAIN-CONTAINING PROTEIN"/>
    <property type="match status" value="1"/>
</dbReference>
<dbReference type="SUPFAM" id="SSF81301">
    <property type="entry name" value="Nucleotidyltransferase"/>
    <property type="match status" value="1"/>
</dbReference>
<dbReference type="CDD" id="cd05402">
    <property type="entry name" value="NT_PAP_TUTase"/>
    <property type="match status" value="1"/>
</dbReference>
<dbReference type="Gene3D" id="1.10.1410.10">
    <property type="match status" value="1"/>
</dbReference>
<dbReference type="WBParaSite" id="MBELARI_LOCUS5543">
    <property type="protein sequence ID" value="MBELARI_LOCUS5543"/>
    <property type="gene ID" value="MBELARI_LOCUS5543"/>
</dbReference>
<dbReference type="PANTHER" id="PTHR12271">
    <property type="entry name" value="POLY A POLYMERASE CID PAP -RELATED"/>
    <property type="match status" value="1"/>
</dbReference>
<dbReference type="InterPro" id="IPR054708">
    <property type="entry name" value="MTPAP-like_central"/>
</dbReference>
<accession>A0AAF3FF13</accession>
<evidence type="ECO:0000259" key="1">
    <source>
        <dbReference type="Pfam" id="PF22600"/>
    </source>
</evidence>
<dbReference type="SUPFAM" id="SSF81631">
    <property type="entry name" value="PAP/OAS1 substrate-binding domain"/>
    <property type="match status" value="1"/>
</dbReference>
<dbReference type="GO" id="GO:0050265">
    <property type="term" value="F:RNA uridylyltransferase activity"/>
    <property type="evidence" value="ECO:0007669"/>
    <property type="project" value="TreeGrafter"/>
</dbReference>
<protein>
    <submittedName>
        <fullName evidence="3">Polymerase nucleotidyl transferase domain-containing protein</fullName>
    </submittedName>
</protein>
<organism evidence="2 3">
    <name type="scientific">Mesorhabditis belari</name>
    <dbReference type="NCBI Taxonomy" id="2138241"/>
    <lineage>
        <taxon>Eukaryota</taxon>
        <taxon>Metazoa</taxon>
        <taxon>Ecdysozoa</taxon>
        <taxon>Nematoda</taxon>
        <taxon>Chromadorea</taxon>
        <taxon>Rhabditida</taxon>
        <taxon>Rhabditina</taxon>
        <taxon>Rhabditomorpha</taxon>
        <taxon>Rhabditoidea</taxon>
        <taxon>Rhabditidae</taxon>
        <taxon>Mesorhabditinae</taxon>
        <taxon>Mesorhabditis</taxon>
    </lineage>
</organism>
<dbReference type="InterPro" id="IPR043519">
    <property type="entry name" value="NT_sf"/>
</dbReference>
<evidence type="ECO:0000313" key="3">
    <source>
        <dbReference type="WBParaSite" id="MBELARI_LOCUS5543"/>
    </source>
</evidence>
<dbReference type="AlphaFoldDB" id="A0AAF3FF13"/>
<proteinExistence type="predicted"/>
<name>A0AAF3FF13_9BILA</name>
<reference evidence="3" key="1">
    <citation type="submission" date="2024-02" db="UniProtKB">
        <authorList>
            <consortium name="WormBaseParasite"/>
        </authorList>
    </citation>
    <scope>IDENTIFICATION</scope>
</reference>
<evidence type="ECO:0000313" key="2">
    <source>
        <dbReference type="Proteomes" id="UP000887575"/>
    </source>
</evidence>
<dbReference type="Pfam" id="PF22600">
    <property type="entry name" value="MTPAP-like_central"/>
    <property type="match status" value="1"/>
</dbReference>
<keyword evidence="2" id="KW-1185">Reference proteome</keyword>
<dbReference type="GO" id="GO:0031123">
    <property type="term" value="P:RNA 3'-end processing"/>
    <property type="evidence" value="ECO:0007669"/>
    <property type="project" value="TreeGrafter"/>
</dbReference>
<dbReference type="GO" id="GO:1990817">
    <property type="term" value="F:poly(A) RNA polymerase activity"/>
    <property type="evidence" value="ECO:0007669"/>
    <property type="project" value="UniProtKB-ARBA"/>
</dbReference>